<evidence type="ECO:0000256" key="5">
    <source>
        <dbReference type="ARBA" id="ARBA00023136"/>
    </source>
</evidence>
<evidence type="ECO:0000259" key="8">
    <source>
        <dbReference type="Pfam" id="PF01618"/>
    </source>
</evidence>
<comment type="subcellular location">
    <subcellularLocation>
        <location evidence="1">Cell membrane</location>
        <topology evidence="1">Multi-pass membrane protein</topology>
    </subcellularLocation>
    <subcellularLocation>
        <location evidence="6">Membrane</location>
        <topology evidence="6">Multi-pass membrane protein</topology>
    </subcellularLocation>
</comment>
<dbReference type="PANTHER" id="PTHR30625">
    <property type="entry name" value="PROTEIN TOLQ"/>
    <property type="match status" value="1"/>
</dbReference>
<evidence type="ECO:0000256" key="1">
    <source>
        <dbReference type="ARBA" id="ARBA00004651"/>
    </source>
</evidence>
<dbReference type="InterPro" id="IPR002898">
    <property type="entry name" value="MotA_ExbB_proton_chnl"/>
</dbReference>
<feature type="transmembrane region" description="Helical" evidence="7">
    <location>
        <begin position="90"/>
        <end position="111"/>
    </location>
</feature>
<keyword evidence="4 7" id="KW-1133">Transmembrane helix</keyword>
<dbReference type="InterPro" id="IPR050790">
    <property type="entry name" value="ExbB/TolQ_transport"/>
</dbReference>
<keyword evidence="2" id="KW-1003">Cell membrane</keyword>
<evidence type="ECO:0000313" key="10">
    <source>
        <dbReference type="Proteomes" id="UP000434580"/>
    </source>
</evidence>
<protein>
    <recommendedName>
        <fullName evidence="8">MotA/TolQ/ExbB proton channel domain-containing protein</fullName>
    </recommendedName>
</protein>
<feature type="domain" description="MotA/TolQ/ExbB proton channel" evidence="8">
    <location>
        <begin position="61"/>
        <end position="165"/>
    </location>
</feature>
<feature type="transmembrane region" description="Helical" evidence="7">
    <location>
        <begin position="131"/>
        <end position="153"/>
    </location>
</feature>
<keyword evidence="6" id="KW-0653">Protein transport</keyword>
<comment type="similarity">
    <text evidence="6">Belongs to the exbB/tolQ family.</text>
</comment>
<evidence type="ECO:0000256" key="7">
    <source>
        <dbReference type="SAM" id="Phobius"/>
    </source>
</evidence>
<keyword evidence="3 7" id="KW-0812">Transmembrane</keyword>
<sequence length="188" mass="20937">MFDAALFDPIRQYASQGGDVIWVLFSVCLLLWGLIVERLIYLHREVWAEHRALAEYWQDRSDKHSWYAEKIREEALSISKGRLQRGLSTISVLVAICPLLGLLGTVTGMVGVFDTIAITGTSDAKAMADGIYRATLPTMTGLVLALSGLYFVYHLKHRAQRQLDTLYDALVLESTPALAEENPARGVL</sequence>
<proteinExistence type="inferred from homology"/>
<dbReference type="EMBL" id="CACSII010000002">
    <property type="protein sequence ID" value="CAA0090412.1"/>
    <property type="molecule type" value="Genomic_DNA"/>
</dbReference>
<evidence type="ECO:0000256" key="2">
    <source>
        <dbReference type="ARBA" id="ARBA00022475"/>
    </source>
</evidence>
<gene>
    <name evidence="9" type="ORF">DPBNPPHM_02880</name>
</gene>
<dbReference type="GO" id="GO:0005886">
    <property type="term" value="C:plasma membrane"/>
    <property type="evidence" value="ECO:0007669"/>
    <property type="project" value="UniProtKB-SubCell"/>
</dbReference>
<keyword evidence="6" id="KW-0813">Transport</keyword>
<keyword evidence="5 7" id="KW-0472">Membrane</keyword>
<dbReference type="AlphaFoldDB" id="A0A5S9NR78"/>
<evidence type="ECO:0000256" key="6">
    <source>
        <dbReference type="RuleBase" id="RU004057"/>
    </source>
</evidence>
<evidence type="ECO:0000313" key="9">
    <source>
        <dbReference type="EMBL" id="CAA0090412.1"/>
    </source>
</evidence>
<accession>A0A5S9NR78</accession>
<feature type="transmembrane region" description="Helical" evidence="7">
    <location>
        <begin position="20"/>
        <end position="41"/>
    </location>
</feature>
<dbReference type="OrthoDB" id="4045at2"/>
<name>A0A5S9NR78_9GAMM</name>
<evidence type="ECO:0000256" key="3">
    <source>
        <dbReference type="ARBA" id="ARBA00022692"/>
    </source>
</evidence>
<organism evidence="9 10">
    <name type="scientific">BD1-7 clade bacterium</name>
    <dbReference type="NCBI Taxonomy" id="2029982"/>
    <lineage>
        <taxon>Bacteria</taxon>
        <taxon>Pseudomonadati</taxon>
        <taxon>Pseudomonadota</taxon>
        <taxon>Gammaproteobacteria</taxon>
        <taxon>Cellvibrionales</taxon>
        <taxon>Spongiibacteraceae</taxon>
        <taxon>BD1-7 clade</taxon>
    </lineage>
</organism>
<reference evidence="9 10" key="1">
    <citation type="submission" date="2019-11" db="EMBL/GenBank/DDBJ databases">
        <authorList>
            <person name="Holert J."/>
        </authorList>
    </citation>
    <scope>NUCLEOTIDE SEQUENCE [LARGE SCALE GENOMIC DNA]</scope>
    <source>
        <strain evidence="9">BC5_2</strain>
    </source>
</reference>
<dbReference type="PANTHER" id="PTHR30625:SF18">
    <property type="entry name" value="TONB2 ENERGY TRANSDUCTION SYSTEM INNER MEMBRANE COMPONENT EXBB"/>
    <property type="match status" value="1"/>
</dbReference>
<evidence type="ECO:0000256" key="4">
    <source>
        <dbReference type="ARBA" id="ARBA00022989"/>
    </source>
</evidence>
<dbReference type="GO" id="GO:0017038">
    <property type="term" value="P:protein import"/>
    <property type="evidence" value="ECO:0007669"/>
    <property type="project" value="TreeGrafter"/>
</dbReference>
<dbReference type="Proteomes" id="UP000434580">
    <property type="component" value="Unassembled WGS sequence"/>
</dbReference>
<dbReference type="Pfam" id="PF01618">
    <property type="entry name" value="MotA_ExbB"/>
    <property type="match status" value="1"/>
</dbReference>